<sequence length="97" mass="10335">MLTLDCRSKTGRGGDSGNRGVYGVRDSSLEEETTGGTLILNSLDIVSFLVKSECLEDQEKAMKTPVSEVVVPNGSLLRQVDPGTRNGGGSLMFCDTH</sequence>
<dbReference type="EMBL" id="JANJYJ010000009">
    <property type="protein sequence ID" value="KAK3189450.1"/>
    <property type="molecule type" value="Genomic_DNA"/>
</dbReference>
<comment type="caution">
    <text evidence="2">The sequence shown here is derived from an EMBL/GenBank/DDBJ whole genome shotgun (WGS) entry which is preliminary data.</text>
</comment>
<feature type="region of interest" description="Disordered" evidence="1">
    <location>
        <begin position="1"/>
        <end position="27"/>
    </location>
</feature>
<name>A0AAD9ZRN0_9ROSI</name>
<reference evidence="2" key="1">
    <citation type="journal article" date="2023" name="Plant J.">
        <title>Genome sequences and population genomics provide insights into the demographic history, inbreeding, and mutation load of two 'living fossil' tree species of Dipteronia.</title>
        <authorList>
            <person name="Feng Y."/>
            <person name="Comes H.P."/>
            <person name="Chen J."/>
            <person name="Zhu S."/>
            <person name="Lu R."/>
            <person name="Zhang X."/>
            <person name="Li P."/>
            <person name="Qiu J."/>
            <person name="Olsen K.M."/>
            <person name="Qiu Y."/>
        </authorList>
    </citation>
    <scope>NUCLEOTIDE SEQUENCE</scope>
    <source>
        <strain evidence="2">NBL</strain>
    </source>
</reference>
<evidence type="ECO:0000256" key="1">
    <source>
        <dbReference type="SAM" id="MobiDB-lite"/>
    </source>
</evidence>
<accession>A0AAD9ZRN0</accession>
<organism evidence="2 3">
    <name type="scientific">Dipteronia sinensis</name>
    <dbReference type="NCBI Taxonomy" id="43782"/>
    <lineage>
        <taxon>Eukaryota</taxon>
        <taxon>Viridiplantae</taxon>
        <taxon>Streptophyta</taxon>
        <taxon>Embryophyta</taxon>
        <taxon>Tracheophyta</taxon>
        <taxon>Spermatophyta</taxon>
        <taxon>Magnoliopsida</taxon>
        <taxon>eudicotyledons</taxon>
        <taxon>Gunneridae</taxon>
        <taxon>Pentapetalae</taxon>
        <taxon>rosids</taxon>
        <taxon>malvids</taxon>
        <taxon>Sapindales</taxon>
        <taxon>Sapindaceae</taxon>
        <taxon>Hippocastanoideae</taxon>
        <taxon>Acereae</taxon>
        <taxon>Dipteronia</taxon>
    </lineage>
</organism>
<keyword evidence="3" id="KW-1185">Reference proteome</keyword>
<dbReference type="AlphaFoldDB" id="A0AAD9ZRN0"/>
<protein>
    <submittedName>
        <fullName evidence="2">Uncharacterized protein</fullName>
    </submittedName>
</protein>
<proteinExistence type="predicted"/>
<evidence type="ECO:0000313" key="2">
    <source>
        <dbReference type="EMBL" id="KAK3189450.1"/>
    </source>
</evidence>
<evidence type="ECO:0000313" key="3">
    <source>
        <dbReference type="Proteomes" id="UP001281410"/>
    </source>
</evidence>
<dbReference type="Proteomes" id="UP001281410">
    <property type="component" value="Unassembled WGS sequence"/>
</dbReference>
<gene>
    <name evidence="2" type="ORF">Dsin_029011</name>
</gene>